<dbReference type="PANTHER" id="PTHR24421:SF63">
    <property type="entry name" value="SENSOR HISTIDINE KINASE DESK"/>
    <property type="match status" value="1"/>
</dbReference>
<dbReference type="InterPro" id="IPR011712">
    <property type="entry name" value="Sig_transdc_His_kin_sub3_dim/P"/>
</dbReference>
<dbReference type="InterPro" id="IPR050482">
    <property type="entry name" value="Sensor_HK_TwoCompSys"/>
</dbReference>
<feature type="coiled-coil region" evidence="4">
    <location>
        <begin position="177"/>
        <end position="204"/>
    </location>
</feature>
<keyword evidence="4" id="KW-0175">Coiled coil</keyword>
<keyword evidence="5" id="KW-0472">Membrane</keyword>
<dbReference type="Pfam" id="PF07730">
    <property type="entry name" value="HisKA_3"/>
    <property type="match status" value="1"/>
</dbReference>
<keyword evidence="5" id="KW-1133">Transmembrane helix</keyword>
<name>A0ABS1MAQ1_9NOCA</name>
<gene>
    <name evidence="7" type="ORF">JK358_20795</name>
</gene>
<dbReference type="Gene3D" id="6.10.250.2870">
    <property type="match status" value="1"/>
</dbReference>
<protein>
    <submittedName>
        <fullName evidence="7">Histidine kinase</fullName>
    </submittedName>
</protein>
<feature type="transmembrane region" description="Helical" evidence="5">
    <location>
        <begin position="152"/>
        <end position="175"/>
    </location>
</feature>
<keyword evidence="8" id="KW-1185">Reference proteome</keyword>
<sequence>MTSWWQALPGSAKFRLYSRITLQMGLVVTVLAMAATAGTVWSAAGLLVAGLAAIAAVELQPEFALSPPKQPWRWVFLCASVILAVVWGASAVAIRLATSEPVVDSARLTGIYVAVLAMFSVVPFARRRWWTVFGLSVATGLAFGTSPPAGALTALVTFLVGGFVVGTTLLTMWGLRVVAELDRAKAVEADLQVAEERLRFARDLHDIVGRGFSAIAVKSELAAALSRSGEAERAAAEMDEVKTLAVESMGQMRTLVRGYRGIDLRTEVAGARSLLSAVGCGLVVEGDPAAVPARFHEVAAWVVREGTTNIVEHSAATSATLAFGASGMSLRNDRPHGPPGERSGLRGLAERLAPVGATLGARGTDAEFVLEILWENA</sequence>
<evidence type="ECO:0000256" key="2">
    <source>
        <dbReference type="ARBA" id="ARBA00022777"/>
    </source>
</evidence>
<evidence type="ECO:0000256" key="4">
    <source>
        <dbReference type="SAM" id="Coils"/>
    </source>
</evidence>
<evidence type="ECO:0000256" key="5">
    <source>
        <dbReference type="SAM" id="Phobius"/>
    </source>
</evidence>
<feature type="transmembrane region" description="Helical" evidence="5">
    <location>
        <begin position="71"/>
        <end position="94"/>
    </location>
</feature>
<organism evidence="7 8">
    <name type="scientific">Nocardia acididurans</name>
    <dbReference type="NCBI Taxonomy" id="2802282"/>
    <lineage>
        <taxon>Bacteria</taxon>
        <taxon>Bacillati</taxon>
        <taxon>Actinomycetota</taxon>
        <taxon>Actinomycetes</taxon>
        <taxon>Mycobacteriales</taxon>
        <taxon>Nocardiaceae</taxon>
        <taxon>Nocardia</taxon>
    </lineage>
</organism>
<dbReference type="Proteomes" id="UP000602198">
    <property type="component" value="Unassembled WGS sequence"/>
</dbReference>
<dbReference type="GO" id="GO:0016301">
    <property type="term" value="F:kinase activity"/>
    <property type="evidence" value="ECO:0007669"/>
    <property type="project" value="UniProtKB-KW"/>
</dbReference>
<evidence type="ECO:0000313" key="7">
    <source>
        <dbReference type="EMBL" id="MBL1076839.1"/>
    </source>
</evidence>
<keyword evidence="5" id="KW-0812">Transmembrane</keyword>
<accession>A0ABS1MAQ1</accession>
<dbReference type="EMBL" id="JAERRJ010000007">
    <property type="protein sequence ID" value="MBL1076839.1"/>
    <property type="molecule type" value="Genomic_DNA"/>
</dbReference>
<feature type="transmembrane region" description="Helical" evidence="5">
    <location>
        <begin position="16"/>
        <end position="34"/>
    </location>
</feature>
<keyword evidence="2 7" id="KW-0418">Kinase</keyword>
<evidence type="ECO:0000259" key="6">
    <source>
        <dbReference type="Pfam" id="PF07730"/>
    </source>
</evidence>
<feature type="transmembrane region" description="Helical" evidence="5">
    <location>
        <begin position="129"/>
        <end position="146"/>
    </location>
</feature>
<feature type="domain" description="Signal transduction histidine kinase subgroup 3 dimerisation and phosphoacceptor" evidence="6">
    <location>
        <begin position="196"/>
        <end position="261"/>
    </location>
</feature>
<dbReference type="RefSeq" id="WP_201949446.1">
    <property type="nucleotide sequence ID" value="NZ_JAERRJ010000007.1"/>
</dbReference>
<reference evidence="7 8" key="1">
    <citation type="submission" date="2021-01" db="EMBL/GenBank/DDBJ databases">
        <title>WGS of actinomycetes isolated from Thailand.</title>
        <authorList>
            <person name="Thawai C."/>
        </authorList>
    </citation>
    <scope>NUCLEOTIDE SEQUENCE [LARGE SCALE GENOMIC DNA]</scope>
    <source>
        <strain evidence="7 8">LPG 2</strain>
    </source>
</reference>
<evidence type="ECO:0000256" key="1">
    <source>
        <dbReference type="ARBA" id="ARBA00022679"/>
    </source>
</evidence>
<keyword evidence="3" id="KW-0902">Two-component regulatory system</keyword>
<feature type="transmembrane region" description="Helical" evidence="5">
    <location>
        <begin position="106"/>
        <end position="122"/>
    </location>
</feature>
<comment type="caution">
    <text evidence="7">The sequence shown here is derived from an EMBL/GenBank/DDBJ whole genome shotgun (WGS) entry which is preliminary data.</text>
</comment>
<dbReference type="PANTHER" id="PTHR24421">
    <property type="entry name" value="NITRATE/NITRITE SENSOR PROTEIN NARX-RELATED"/>
    <property type="match status" value="1"/>
</dbReference>
<evidence type="ECO:0000313" key="8">
    <source>
        <dbReference type="Proteomes" id="UP000602198"/>
    </source>
</evidence>
<proteinExistence type="predicted"/>
<evidence type="ECO:0000256" key="3">
    <source>
        <dbReference type="ARBA" id="ARBA00023012"/>
    </source>
</evidence>
<keyword evidence="1" id="KW-0808">Transferase</keyword>